<dbReference type="EMBL" id="RBQE01000332">
    <property type="protein sequence ID" value="RMP04417.1"/>
    <property type="molecule type" value="Genomic_DNA"/>
</dbReference>
<organism evidence="1 2">
    <name type="scientific">Pseudomonas syringae pv. persicae</name>
    <dbReference type="NCBI Taxonomy" id="237306"/>
    <lineage>
        <taxon>Bacteria</taxon>
        <taxon>Pseudomonadati</taxon>
        <taxon>Pseudomonadota</taxon>
        <taxon>Gammaproteobacteria</taxon>
        <taxon>Pseudomonadales</taxon>
        <taxon>Pseudomonadaceae</taxon>
        <taxon>Pseudomonas</taxon>
    </lineage>
</organism>
<accession>A0A3M4AC41</accession>
<evidence type="ECO:0000313" key="2">
    <source>
        <dbReference type="Proteomes" id="UP000281604"/>
    </source>
</evidence>
<dbReference type="AlphaFoldDB" id="A0A3M4AC41"/>
<reference evidence="1 2" key="1">
    <citation type="submission" date="2018-08" db="EMBL/GenBank/DDBJ databases">
        <title>Recombination of ecologically and evolutionarily significant loci maintains genetic cohesion in the Pseudomonas syringae species complex.</title>
        <authorList>
            <person name="Dillon M."/>
            <person name="Thakur S."/>
            <person name="Almeida R.N.D."/>
            <person name="Weir B.S."/>
            <person name="Guttman D.S."/>
        </authorList>
    </citation>
    <scope>NUCLEOTIDE SEQUENCE [LARGE SCALE GENOMIC DNA]</scope>
    <source>
        <strain evidence="1 2">ICMP 3706</strain>
    </source>
</reference>
<proteinExistence type="predicted"/>
<dbReference type="Gene3D" id="3.40.50.300">
    <property type="entry name" value="P-loop containing nucleotide triphosphate hydrolases"/>
    <property type="match status" value="1"/>
</dbReference>
<sequence>MMQALIEMSEGLENLKRILAELPADSPHWNEAQNRFQFIDRLIFECLGWAHPNVTVEKTDELGGRADYIFGKPAKAILEAKRESAYFDFPSIGGNLLRKMPSLILSSKIFEAAVKQVIPYCAISGASIAIVCNGPQLAIFQAISPGYQPLDGECYIFNGFDSYVANFAMLWKLMSPEGISENRAYRELDHHRHPRIPPKASTVIPEPLKYRYRNQFQENLRSLSSLLLEEIEDNPELKTDFYKECYIKLEANNRHLLLSRKVIQARYRRAGEVGVAPSAFDEIAVVDGGNLQFSDPSVAAAGSRPIVIIGDVGVGKTSFFENLYESLSISERAQTYFLNLNLGNKATLSTSVKDFLLSEIPRALKESYALDIYEASFVESIYHRDLLDFDKTTPGRFKETNRAKYDDERASFLIDLTKKTDMHLRASLGHLSRGRGKQIILVLDNADQRSFEVQQETFLIAQEFASTRNLLVFVALRPSTFFLSKTTGALSGYQNKVLTISPPPADEVVQKRLIFAGRVAEGSVAPATLTDIRVHLTSVVAFLNATLRSIRANDQIKTFLSNITGGNTRSVIELITGFFGSPNVDSQKIVNIEEERGNYRIPLHEFTKHALLGEYAYFNAQSSFVACNLFDIQSMADPREHFLASLIVAYLASSQGVADNDGFVSGRIIGAEVATQGFVSDQIAKSLKGLAKRRLIETPHGHYREIHVQDSEDPEDFYFRATSIGIYHIRYWAGSFAFLDAMSTDTPIFDEATREEVSKFAASFAISDRYKKTAAFKDYLEGQWHAGNFTVNYFDFAALLKSQEETFQTVARHLARGLPPDSRRGR</sequence>
<comment type="caution">
    <text evidence="1">The sequence shown here is derived from an EMBL/GenBank/DDBJ whole genome shotgun (WGS) entry which is preliminary data.</text>
</comment>
<dbReference type="Proteomes" id="UP000281604">
    <property type="component" value="Unassembled WGS sequence"/>
</dbReference>
<name>A0A3M4AC41_9PSED</name>
<dbReference type="InterPro" id="IPR027417">
    <property type="entry name" value="P-loop_NTPase"/>
</dbReference>
<evidence type="ECO:0000313" key="1">
    <source>
        <dbReference type="EMBL" id="RMP04417.1"/>
    </source>
</evidence>
<protein>
    <recommendedName>
        <fullName evidence="3">AAA+ ATPase domain-containing protein</fullName>
    </recommendedName>
</protein>
<gene>
    <name evidence="1" type="ORF">ALQ30_05040</name>
</gene>
<evidence type="ECO:0008006" key="3">
    <source>
        <dbReference type="Google" id="ProtNLM"/>
    </source>
</evidence>
<dbReference type="SUPFAM" id="SSF52540">
    <property type="entry name" value="P-loop containing nucleoside triphosphate hydrolases"/>
    <property type="match status" value="1"/>
</dbReference>